<accession>F4S0N6</accession>
<keyword evidence="3" id="KW-1185">Reference proteome</keyword>
<dbReference type="GeneID" id="18924162"/>
<protein>
    <submittedName>
        <fullName evidence="2">Uncharacterized protein</fullName>
    </submittedName>
</protein>
<evidence type="ECO:0000313" key="3">
    <source>
        <dbReference type="Proteomes" id="UP000001072"/>
    </source>
</evidence>
<name>F4S0N6_MELLP</name>
<dbReference type="RefSeq" id="XP_007414934.1">
    <property type="nucleotide sequence ID" value="XM_007414872.1"/>
</dbReference>
<dbReference type="EMBL" id="GL883135">
    <property type="protein sequence ID" value="EGG01834.1"/>
    <property type="molecule type" value="Genomic_DNA"/>
</dbReference>
<proteinExistence type="predicted"/>
<dbReference type="HOGENOM" id="CLU_1489327_0_0_1"/>
<feature type="compositionally biased region" description="Basic residues" evidence="1">
    <location>
        <begin position="116"/>
        <end position="128"/>
    </location>
</feature>
<dbReference type="Proteomes" id="UP000001072">
    <property type="component" value="Unassembled WGS sequence"/>
</dbReference>
<dbReference type="AlphaFoldDB" id="F4S0N6"/>
<organism evidence="3">
    <name type="scientific">Melampsora larici-populina (strain 98AG31 / pathotype 3-4-7)</name>
    <name type="common">Poplar leaf rust fungus</name>
    <dbReference type="NCBI Taxonomy" id="747676"/>
    <lineage>
        <taxon>Eukaryota</taxon>
        <taxon>Fungi</taxon>
        <taxon>Dikarya</taxon>
        <taxon>Basidiomycota</taxon>
        <taxon>Pucciniomycotina</taxon>
        <taxon>Pucciniomycetes</taxon>
        <taxon>Pucciniales</taxon>
        <taxon>Melampsoraceae</taxon>
        <taxon>Melampsora</taxon>
    </lineage>
</organism>
<feature type="region of interest" description="Disordered" evidence="1">
    <location>
        <begin position="107"/>
        <end position="134"/>
    </location>
</feature>
<sequence length="181" mass="19986">MTYEASFDIIDQLTPLYPIPCEPYPYFATNTTHSGLSWKGAAWAKYYEIWAVGEEGGTFVRVATHVHDNTNAGEMFVALNPSAGCVEVPELPTVPTRSQAGWVDQKWSNAGQKVSSKPRKMKRSKSKKRSLDEPPAVLATVERVQVNHPIPQGPGWYIVRGVSVDGYPGAFSKPTYISIID</sequence>
<evidence type="ECO:0000313" key="2">
    <source>
        <dbReference type="EMBL" id="EGG01834.1"/>
    </source>
</evidence>
<gene>
    <name evidence="2" type="ORF">MELLADRAFT_110700</name>
</gene>
<reference evidence="3" key="1">
    <citation type="journal article" date="2011" name="Proc. Natl. Acad. Sci. U.S.A.">
        <title>Obligate biotrophy features unraveled by the genomic analysis of rust fungi.</title>
        <authorList>
            <person name="Duplessis S."/>
            <person name="Cuomo C.A."/>
            <person name="Lin Y.-C."/>
            <person name="Aerts A."/>
            <person name="Tisserant E."/>
            <person name="Veneault-Fourrey C."/>
            <person name="Joly D.L."/>
            <person name="Hacquard S."/>
            <person name="Amselem J."/>
            <person name="Cantarel B.L."/>
            <person name="Chiu R."/>
            <person name="Coutinho P.M."/>
            <person name="Feau N."/>
            <person name="Field M."/>
            <person name="Frey P."/>
            <person name="Gelhaye E."/>
            <person name="Goldberg J."/>
            <person name="Grabherr M.G."/>
            <person name="Kodira C.D."/>
            <person name="Kohler A."/>
            <person name="Kuees U."/>
            <person name="Lindquist E.A."/>
            <person name="Lucas S.M."/>
            <person name="Mago R."/>
            <person name="Mauceli E."/>
            <person name="Morin E."/>
            <person name="Murat C."/>
            <person name="Pangilinan J.L."/>
            <person name="Park R."/>
            <person name="Pearson M."/>
            <person name="Quesneville H."/>
            <person name="Rouhier N."/>
            <person name="Sakthikumar S."/>
            <person name="Salamov A.A."/>
            <person name="Schmutz J."/>
            <person name="Selles B."/>
            <person name="Shapiro H."/>
            <person name="Tanguay P."/>
            <person name="Tuskan G.A."/>
            <person name="Henrissat B."/>
            <person name="Van de Peer Y."/>
            <person name="Rouze P."/>
            <person name="Ellis J.G."/>
            <person name="Dodds P.N."/>
            <person name="Schein J.E."/>
            <person name="Zhong S."/>
            <person name="Hamelin R.C."/>
            <person name="Grigoriev I.V."/>
            <person name="Szabo L.J."/>
            <person name="Martin F."/>
        </authorList>
    </citation>
    <scope>NUCLEOTIDE SEQUENCE [LARGE SCALE GENOMIC DNA]</scope>
    <source>
        <strain evidence="3">98AG31 / pathotype 3-4-7</strain>
    </source>
</reference>
<evidence type="ECO:0000256" key="1">
    <source>
        <dbReference type="SAM" id="MobiDB-lite"/>
    </source>
</evidence>
<dbReference type="KEGG" id="mlr:MELLADRAFT_110700"/>
<dbReference type="VEuPathDB" id="FungiDB:MELLADRAFT_110700"/>
<dbReference type="InParanoid" id="F4S0N6"/>